<organism evidence="1 2">
    <name type="scientific">Entomophthora muscae</name>
    <dbReference type="NCBI Taxonomy" id="34485"/>
    <lineage>
        <taxon>Eukaryota</taxon>
        <taxon>Fungi</taxon>
        <taxon>Fungi incertae sedis</taxon>
        <taxon>Zoopagomycota</taxon>
        <taxon>Entomophthoromycotina</taxon>
        <taxon>Entomophthoromycetes</taxon>
        <taxon>Entomophthorales</taxon>
        <taxon>Entomophthoraceae</taxon>
        <taxon>Entomophthora</taxon>
    </lineage>
</organism>
<name>A0ACC2TWQ2_9FUNG</name>
<dbReference type="EMBL" id="QTSX02002132">
    <property type="protein sequence ID" value="KAJ9078989.1"/>
    <property type="molecule type" value="Genomic_DNA"/>
</dbReference>
<gene>
    <name evidence="1" type="ORF">DSO57_1001202</name>
</gene>
<keyword evidence="2" id="KW-1185">Reference proteome</keyword>
<protein>
    <submittedName>
        <fullName evidence="1">Uncharacterized protein</fullName>
    </submittedName>
</protein>
<sequence length="220" mass="24867">MLTLEGNNALLSFAQKESEKAPHQHTEETDFVPLAARLFLHMSRPAWVPTVESKERLNLSWVLLSTNPSEFSVLTISSYALLFVSLVKQDLDISETAEGLLVIQKDNADSLTWTQALNKVYTNLSLLQDPTLSFKKDPQETKEAFKTCCIKQQQKIYDFTKIALIVTCLVSAFGHETVFVLCRGIFLTIITLGLKLEACKQLINWARVYSLKDYGSNKLF</sequence>
<evidence type="ECO:0000313" key="2">
    <source>
        <dbReference type="Proteomes" id="UP001165960"/>
    </source>
</evidence>
<accession>A0ACC2TWQ2</accession>
<proteinExistence type="predicted"/>
<dbReference type="Proteomes" id="UP001165960">
    <property type="component" value="Unassembled WGS sequence"/>
</dbReference>
<comment type="caution">
    <text evidence="1">The sequence shown here is derived from an EMBL/GenBank/DDBJ whole genome shotgun (WGS) entry which is preliminary data.</text>
</comment>
<evidence type="ECO:0000313" key="1">
    <source>
        <dbReference type="EMBL" id="KAJ9078989.1"/>
    </source>
</evidence>
<reference evidence="1" key="1">
    <citation type="submission" date="2022-04" db="EMBL/GenBank/DDBJ databases">
        <title>Genome of the entomopathogenic fungus Entomophthora muscae.</title>
        <authorList>
            <person name="Elya C."/>
            <person name="Lovett B.R."/>
            <person name="Lee E."/>
            <person name="Macias A.M."/>
            <person name="Hajek A.E."/>
            <person name="De Bivort B.L."/>
            <person name="Kasson M.T."/>
            <person name="De Fine Licht H.H."/>
            <person name="Stajich J.E."/>
        </authorList>
    </citation>
    <scope>NUCLEOTIDE SEQUENCE</scope>
    <source>
        <strain evidence="1">Berkeley</strain>
    </source>
</reference>